<gene>
    <name evidence="1" type="ORF">PAL_GLEAN10010386</name>
</gene>
<dbReference type="EMBL" id="KB030670">
    <property type="protein sequence ID" value="ELK11670.1"/>
    <property type="molecule type" value="Genomic_DNA"/>
</dbReference>
<sequence>MLISLVIERSLLNPEVGLPPSACMKDDSETRKLKVAGAFVNPFLCPRPGGGLQERDAEAGLVQYLLSLHGPSDHASTPGAAHTTGPGAAVRTACSAAWRHWTELGARVGDPGLLGTLEVVAEVLGGGRGQGPQSKKQVAPRPCLVSISTRPSVLEAPVSASVPFKSGPQCPLRACRGRVFIGK</sequence>
<evidence type="ECO:0000313" key="2">
    <source>
        <dbReference type="Proteomes" id="UP000010552"/>
    </source>
</evidence>
<keyword evidence="2" id="KW-1185">Reference proteome</keyword>
<accession>L5KJC1</accession>
<evidence type="ECO:0000313" key="1">
    <source>
        <dbReference type="EMBL" id="ELK11670.1"/>
    </source>
</evidence>
<reference evidence="2" key="1">
    <citation type="journal article" date="2013" name="Science">
        <title>Comparative analysis of bat genomes provides insight into the evolution of flight and immunity.</title>
        <authorList>
            <person name="Zhang G."/>
            <person name="Cowled C."/>
            <person name="Shi Z."/>
            <person name="Huang Z."/>
            <person name="Bishop-Lilly K.A."/>
            <person name="Fang X."/>
            <person name="Wynne J.W."/>
            <person name="Xiong Z."/>
            <person name="Baker M.L."/>
            <person name="Zhao W."/>
            <person name="Tachedjian M."/>
            <person name="Zhu Y."/>
            <person name="Zhou P."/>
            <person name="Jiang X."/>
            <person name="Ng J."/>
            <person name="Yang L."/>
            <person name="Wu L."/>
            <person name="Xiao J."/>
            <person name="Feng Y."/>
            <person name="Chen Y."/>
            <person name="Sun X."/>
            <person name="Zhang Y."/>
            <person name="Marsh G.A."/>
            <person name="Crameri G."/>
            <person name="Broder C.C."/>
            <person name="Frey K.G."/>
            <person name="Wang L.F."/>
            <person name="Wang J."/>
        </authorList>
    </citation>
    <scope>NUCLEOTIDE SEQUENCE [LARGE SCALE GENOMIC DNA]</scope>
</reference>
<dbReference type="AlphaFoldDB" id="L5KJC1"/>
<name>L5KJC1_PTEAL</name>
<proteinExistence type="predicted"/>
<dbReference type="Proteomes" id="UP000010552">
    <property type="component" value="Unassembled WGS sequence"/>
</dbReference>
<protein>
    <submittedName>
        <fullName evidence="1">Uncharacterized protein</fullName>
    </submittedName>
</protein>
<organism evidence="1 2">
    <name type="scientific">Pteropus alecto</name>
    <name type="common">Black flying fox</name>
    <dbReference type="NCBI Taxonomy" id="9402"/>
    <lineage>
        <taxon>Eukaryota</taxon>
        <taxon>Metazoa</taxon>
        <taxon>Chordata</taxon>
        <taxon>Craniata</taxon>
        <taxon>Vertebrata</taxon>
        <taxon>Euteleostomi</taxon>
        <taxon>Mammalia</taxon>
        <taxon>Eutheria</taxon>
        <taxon>Laurasiatheria</taxon>
        <taxon>Chiroptera</taxon>
        <taxon>Yinpterochiroptera</taxon>
        <taxon>Pteropodoidea</taxon>
        <taxon>Pteropodidae</taxon>
        <taxon>Pteropodinae</taxon>
        <taxon>Pteropus</taxon>
    </lineage>
</organism>
<dbReference type="InParanoid" id="L5KJC1"/>